<reference evidence="9 10" key="1">
    <citation type="submission" date="2016-10" db="EMBL/GenBank/DDBJ databases">
        <authorList>
            <person name="de Groot N.N."/>
        </authorList>
    </citation>
    <scope>NUCLEOTIDE SEQUENCE [LARGE SCALE GENOMIC DNA]</scope>
    <source>
        <strain evidence="9 10">DSM 22489</strain>
    </source>
</reference>
<sequence length="782" mass="85313">MLSPIQSALFLLFAVVCLAAATRGFLRLYRRIRRGQRDTDTRLTGMPQRIGAALWLTLTQQRTFKRRPWVSFFHALIFYGFVVYLAVNAVDAVEGFSAWRISSASAWGAAYNLIADLLSALVLIGVCALVFRRFALASRRDFRFNPRTMLHKDLRDGAVSRDSLMVSAFILVHVGGRALSAGAKLVIDGGDVCQPFASLIARFIPAARAQDLAVTGYWLALGSVLAFLVYFPYSKHLHLLMAPLKYAVAREERSGVLPAMDLAPGSESELRFGAERLEDLAWPRLLDAYACIQCNRCQDACPATATGKALSPAALEINKRMELNTLARAGVGFEQGGMSPRPLLRFALSPEAAWACTTCGACIKACPVGDEPLFDIIDVRRQQVMMAGEFPQQLQGAFRGMERAGNPWGIAREQRMDWARGLDVPTLEQKPEAELLYWVGCAASYDPQAQKTARAFVQLLTLAGVEFAVLGKRECCTGDPARRAGNEYLYQQLATENVRTLDAVKTRRIVVTCPHCLNSLGQEYRQLGGDYEVVHHTELLASLVAEGRLRPRATGAPVAFHDPCYLGRHNGVYEAPRNVLHVLSDDVRELPRSREQSFCCGAGGAQFWKEEEPGDEPIAANRLREAAEVLRDDGGEATLAVGCPFCKSMLTSAPGEVMQVRDVAELLWEAVGPAIEMRASSSGDESVAALSSESVEAAVPTSGEISAVAPIEAAVVREEPPPAPVARAKWQPKLNAAASQTTPMTPIAATTPSIDSTRVETEATVEAPTPTVPERKKWTPRK</sequence>
<keyword evidence="5" id="KW-0411">Iron-sulfur</keyword>
<dbReference type="SUPFAM" id="SSF103501">
    <property type="entry name" value="Respiratory nitrate reductase 1 gamma chain"/>
    <property type="match status" value="1"/>
</dbReference>
<evidence type="ECO:0000313" key="9">
    <source>
        <dbReference type="EMBL" id="SEG16726.1"/>
    </source>
</evidence>
<dbReference type="PANTHER" id="PTHR43255:SF1">
    <property type="entry name" value="IRON-SULFUR-BINDING OXIDOREDUCTASE FADF-RELATED"/>
    <property type="match status" value="1"/>
</dbReference>
<accession>A0A1H5XZL8</accession>
<feature type="transmembrane region" description="Helical" evidence="7">
    <location>
        <begin position="6"/>
        <end position="26"/>
    </location>
</feature>
<dbReference type="GO" id="GO:0046872">
    <property type="term" value="F:metal ion binding"/>
    <property type="evidence" value="ECO:0007669"/>
    <property type="project" value="UniProtKB-KW"/>
</dbReference>
<feature type="compositionally biased region" description="Low complexity" evidence="6">
    <location>
        <begin position="741"/>
        <end position="752"/>
    </location>
</feature>
<feature type="transmembrane region" description="Helical" evidence="7">
    <location>
        <begin position="110"/>
        <end position="131"/>
    </location>
</feature>
<dbReference type="GO" id="GO:0051539">
    <property type="term" value="F:4 iron, 4 sulfur cluster binding"/>
    <property type="evidence" value="ECO:0007669"/>
    <property type="project" value="UniProtKB-KW"/>
</dbReference>
<dbReference type="InterPro" id="IPR017896">
    <property type="entry name" value="4Fe4S_Fe-S-bd"/>
</dbReference>
<keyword evidence="3" id="KW-0560">Oxidoreductase</keyword>
<organism evidence="9 10">
    <name type="scientific">Bryocella elongata</name>
    <dbReference type="NCBI Taxonomy" id="863522"/>
    <lineage>
        <taxon>Bacteria</taxon>
        <taxon>Pseudomonadati</taxon>
        <taxon>Acidobacteriota</taxon>
        <taxon>Terriglobia</taxon>
        <taxon>Terriglobales</taxon>
        <taxon>Acidobacteriaceae</taxon>
        <taxon>Bryocella</taxon>
    </lineage>
</organism>
<dbReference type="SUPFAM" id="SSF46548">
    <property type="entry name" value="alpha-helical ferredoxin"/>
    <property type="match status" value="1"/>
</dbReference>
<evidence type="ECO:0000256" key="5">
    <source>
        <dbReference type="ARBA" id="ARBA00023014"/>
    </source>
</evidence>
<dbReference type="GO" id="GO:0016491">
    <property type="term" value="F:oxidoreductase activity"/>
    <property type="evidence" value="ECO:0007669"/>
    <property type="project" value="UniProtKB-KW"/>
</dbReference>
<dbReference type="Gene3D" id="1.10.1060.10">
    <property type="entry name" value="Alpha-helical ferredoxin"/>
    <property type="match status" value="1"/>
</dbReference>
<dbReference type="PANTHER" id="PTHR43255">
    <property type="entry name" value="IRON-SULFUR-BINDING OXIDOREDUCTASE FADF-RELATED-RELATED"/>
    <property type="match status" value="1"/>
</dbReference>
<proteinExistence type="predicted"/>
<feature type="region of interest" description="Disordered" evidence="6">
    <location>
        <begin position="733"/>
        <end position="782"/>
    </location>
</feature>
<dbReference type="InterPro" id="IPR051460">
    <property type="entry name" value="HdrC_iron-sulfur_subunit"/>
</dbReference>
<dbReference type="PROSITE" id="PS51379">
    <property type="entry name" value="4FE4S_FER_2"/>
    <property type="match status" value="2"/>
</dbReference>
<keyword evidence="4" id="KW-0408">Iron</keyword>
<evidence type="ECO:0000259" key="8">
    <source>
        <dbReference type="PROSITE" id="PS51379"/>
    </source>
</evidence>
<dbReference type="OrthoDB" id="9794954at2"/>
<feature type="transmembrane region" description="Helical" evidence="7">
    <location>
        <begin position="212"/>
        <end position="233"/>
    </location>
</feature>
<keyword evidence="2" id="KW-0479">Metal-binding</keyword>
<evidence type="ECO:0000256" key="2">
    <source>
        <dbReference type="ARBA" id="ARBA00022723"/>
    </source>
</evidence>
<dbReference type="Pfam" id="PF02754">
    <property type="entry name" value="CCG"/>
    <property type="match status" value="2"/>
</dbReference>
<gene>
    <name evidence="9" type="ORF">SAMN05421819_2034</name>
</gene>
<evidence type="ECO:0000313" key="10">
    <source>
        <dbReference type="Proteomes" id="UP000236728"/>
    </source>
</evidence>
<dbReference type="InterPro" id="IPR017900">
    <property type="entry name" value="4Fe4S_Fe_S_CS"/>
</dbReference>
<evidence type="ECO:0000256" key="7">
    <source>
        <dbReference type="SAM" id="Phobius"/>
    </source>
</evidence>
<keyword evidence="7" id="KW-0472">Membrane</keyword>
<feature type="compositionally biased region" description="Basic and acidic residues" evidence="6">
    <location>
        <begin position="773"/>
        <end position="782"/>
    </location>
</feature>
<keyword evidence="1" id="KW-0004">4Fe-4S</keyword>
<dbReference type="Proteomes" id="UP000236728">
    <property type="component" value="Unassembled WGS sequence"/>
</dbReference>
<evidence type="ECO:0000256" key="3">
    <source>
        <dbReference type="ARBA" id="ARBA00023002"/>
    </source>
</evidence>
<feature type="transmembrane region" description="Helical" evidence="7">
    <location>
        <begin position="69"/>
        <end position="90"/>
    </location>
</feature>
<dbReference type="AlphaFoldDB" id="A0A1H5XZL8"/>
<evidence type="ECO:0000256" key="4">
    <source>
        <dbReference type="ARBA" id="ARBA00023004"/>
    </source>
</evidence>
<dbReference type="InterPro" id="IPR036197">
    <property type="entry name" value="NarG-like_sf"/>
</dbReference>
<dbReference type="InterPro" id="IPR004017">
    <property type="entry name" value="Cys_rich_dom"/>
</dbReference>
<dbReference type="Gene3D" id="1.20.950.20">
    <property type="entry name" value="Transmembrane di-heme cytochromes, Chain C"/>
    <property type="match status" value="1"/>
</dbReference>
<keyword evidence="7" id="KW-0812">Transmembrane</keyword>
<dbReference type="GO" id="GO:0005886">
    <property type="term" value="C:plasma membrane"/>
    <property type="evidence" value="ECO:0007669"/>
    <property type="project" value="TreeGrafter"/>
</dbReference>
<feature type="domain" description="4Fe-4S ferredoxin-type" evidence="8">
    <location>
        <begin position="282"/>
        <end position="311"/>
    </location>
</feature>
<evidence type="ECO:0000256" key="6">
    <source>
        <dbReference type="SAM" id="MobiDB-lite"/>
    </source>
</evidence>
<dbReference type="Pfam" id="PF13187">
    <property type="entry name" value="Fer4_9"/>
    <property type="match status" value="1"/>
</dbReference>
<feature type="domain" description="4Fe-4S ferredoxin-type" evidence="8">
    <location>
        <begin position="344"/>
        <end position="376"/>
    </location>
</feature>
<dbReference type="RefSeq" id="WP_103932944.1">
    <property type="nucleotide sequence ID" value="NZ_FNVA01000003.1"/>
</dbReference>
<keyword evidence="7" id="KW-1133">Transmembrane helix</keyword>
<dbReference type="InterPro" id="IPR009051">
    <property type="entry name" value="Helical_ferredxn"/>
</dbReference>
<keyword evidence="10" id="KW-1185">Reference proteome</keyword>
<evidence type="ECO:0000256" key="1">
    <source>
        <dbReference type="ARBA" id="ARBA00022485"/>
    </source>
</evidence>
<name>A0A1H5XZL8_9BACT</name>
<protein>
    <submittedName>
        <fullName evidence="9">Fe-S oxidoreductase</fullName>
    </submittedName>
</protein>
<dbReference type="EMBL" id="FNVA01000003">
    <property type="protein sequence ID" value="SEG16726.1"/>
    <property type="molecule type" value="Genomic_DNA"/>
</dbReference>
<dbReference type="PROSITE" id="PS00198">
    <property type="entry name" value="4FE4S_FER_1"/>
    <property type="match status" value="2"/>
</dbReference>